<dbReference type="EMBL" id="CAJOAY010000171">
    <property type="protein sequence ID" value="CAF3569935.1"/>
    <property type="molecule type" value="Genomic_DNA"/>
</dbReference>
<dbReference type="OrthoDB" id="412155at2759"/>
<dbReference type="PANTHER" id="PTHR23282:SF101">
    <property type="entry name" value="MAM DOMAIN-CONTAINING PROTEIN"/>
    <property type="match status" value="1"/>
</dbReference>
<reference evidence="6" key="1">
    <citation type="submission" date="2021-02" db="EMBL/GenBank/DDBJ databases">
        <authorList>
            <person name="Nowell W R."/>
        </authorList>
    </citation>
    <scope>NUCLEOTIDE SEQUENCE</scope>
</reference>
<dbReference type="PROSITE" id="PS50060">
    <property type="entry name" value="MAM_2"/>
    <property type="match status" value="2"/>
</dbReference>
<dbReference type="Gene3D" id="2.60.120.200">
    <property type="match status" value="2"/>
</dbReference>
<dbReference type="Proteomes" id="UP000663881">
    <property type="component" value="Unassembled WGS sequence"/>
</dbReference>
<dbReference type="PANTHER" id="PTHR23282">
    <property type="entry name" value="APICAL ENDOSOMAL GLYCOPROTEIN PRECURSOR"/>
    <property type="match status" value="1"/>
</dbReference>
<evidence type="ECO:0000256" key="1">
    <source>
        <dbReference type="SAM" id="MobiDB-lite"/>
    </source>
</evidence>
<evidence type="ECO:0000256" key="2">
    <source>
        <dbReference type="SAM" id="Phobius"/>
    </source>
</evidence>
<dbReference type="InterPro" id="IPR000998">
    <property type="entry name" value="MAM_dom"/>
</dbReference>
<keyword evidence="2" id="KW-0472">Membrane</keyword>
<protein>
    <recommendedName>
        <fullName evidence="4">MAM domain-containing protein</fullName>
    </recommendedName>
</protein>
<evidence type="ECO:0000313" key="7">
    <source>
        <dbReference type="Proteomes" id="UP000663881"/>
    </source>
</evidence>
<keyword evidence="2" id="KW-0812">Transmembrane</keyword>
<feature type="transmembrane region" description="Helical" evidence="2">
    <location>
        <begin position="536"/>
        <end position="557"/>
    </location>
</feature>
<gene>
    <name evidence="6" type="ORF">OKA104_LOCUS5048</name>
    <name evidence="5" type="ORF">VCS650_LOCUS36936</name>
</gene>
<evidence type="ECO:0000313" key="5">
    <source>
        <dbReference type="EMBL" id="CAF1408288.1"/>
    </source>
</evidence>
<accession>A0A818LB35</accession>
<comment type="caution">
    <text evidence="6">The sequence shown here is derived from an EMBL/GenBank/DDBJ whole genome shotgun (WGS) entry which is preliminary data.</text>
</comment>
<keyword evidence="3" id="KW-0732">Signal</keyword>
<feature type="domain" description="MAM" evidence="4">
    <location>
        <begin position="196"/>
        <end position="404"/>
    </location>
</feature>
<evidence type="ECO:0000256" key="3">
    <source>
        <dbReference type="SAM" id="SignalP"/>
    </source>
</evidence>
<dbReference type="Pfam" id="PF00629">
    <property type="entry name" value="MAM"/>
    <property type="match status" value="2"/>
</dbReference>
<organism evidence="6 7">
    <name type="scientific">Adineta steineri</name>
    <dbReference type="NCBI Taxonomy" id="433720"/>
    <lineage>
        <taxon>Eukaryota</taxon>
        <taxon>Metazoa</taxon>
        <taxon>Spiralia</taxon>
        <taxon>Gnathifera</taxon>
        <taxon>Rotifera</taxon>
        <taxon>Eurotatoria</taxon>
        <taxon>Bdelloidea</taxon>
        <taxon>Adinetida</taxon>
        <taxon>Adinetidae</taxon>
        <taxon>Adineta</taxon>
    </lineage>
</organism>
<dbReference type="EMBL" id="CAJNON010000950">
    <property type="protein sequence ID" value="CAF1408288.1"/>
    <property type="molecule type" value="Genomic_DNA"/>
</dbReference>
<dbReference type="GO" id="GO:0016020">
    <property type="term" value="C:membrane"/>
    <property type="evidence" value="ECO:0007669"/>
    <property type="project" value="InterPro"/>
</dbReference>
<dbReference type="SMART" id="SM00137">
    <property type="entry name" value="MAM"/>
    <property type="match status" value="2"/>
</dbReference>
<feature type="signal peptide" evidence="3">
    <location>
        <begin position="1"/>
        <end position="22"/>
    </location>
</feature>
<keyword evidence="2" id="KW-1133">Transmembrane helix</keyword>
<evidence type="ECO:0000259" key="4">
    <source>
        <dbReference type="PROSITE" id="PS50060"/>
    </source>
</evidence>
<proteinExistence type="predicted"/>
<feature type="chain" id="PRO_5036414663" description="MAM domain-containing protein" evidence="3">
    <location>
        <begin position="23"/>
        <end position="608"/>
    </location>
</feature>
<sequence>MNLLVKIVLLFYFTNIYQLVKCVTVTCNFEIDECAWMFDSSWKLYASGSTPDTASSGPVADHTTGNGTYARFMATHLAESSPFGILNTTISLDSSTILSFWYFMHGSQIGTLALLVNDVPVWEKSGRQGVPAWYHANVTIIPVNNVKIAFVANRTGLGRSSDIAIDDIVLYDEQMPISTRTPRPPSTTTPRTRLNASCDFDVDKDLCGWKSDTKYGWKVIHQREPNITIGPSSDYSSIRRATVDGKVCQIPYVELNVQYYYCIPNKANLQCKASDNKFFNCRDGGFVQIRTNEFDEVGERSQFDSPILDATSEEGCVQFQYNIVGSDDDWLSVYVEDYWTNNQVCVWHMNVTSVPDQWLTAEARLPLEQDGKYKIVFEARKGKAGGLGLVSLDHIVISSTRCSGGYPVIQCPVEETTTTTTTTTPSTTTTTTTTTTESTTEFEATTNESPHTEMTTNDTTTTTTTTTVSTARPTRPPTTTGTSTTTTKVTTALTSTTTRFIASTTTTISSTASPTNDTDEVNLTTVGSPRDKPSPVGVILGTLGGIIFLVLIVGMYVKRRKLQSRFSSKPNEYNGVVADYSYTADAEDVVRLQNVRDRNASFAKIYDE</sequence>
<feature type="region of interest" description="Disordered" evidence="1">
    <location>
        <begin position="417"/>
        <end position="487"/>
    </location>
</feature>
<name>A0A818LB35_9BILA</name>
<dbReference type="InterPro" id="IPR051560">
    <property type="entry name" value="MAM_domain-containing"/>
</dbReference>
<dbReference type="SUPFAM" id="SSF49899">
    <property type="entry name" value="Concanavalin A-like lectins/glucanases"/>
    <property type="match status" value="2"/>
</dbReference>
<feature type="domain" description="MAM" evidence="4">
    <location>
        <begin position="25"/>
        <end position="177"/>
    </location>
</feature>
<dbReference type="CDD" id="cd06263">
    <property type="entry name" value="MAM"/>
    <property type="match status" value="1"/>
</dbReference>
<dbReference type="Proteomes" id="UP000663891">
    <property type="component" value="Unassembled WGS sequence"/>
</dbReference>
<dbReference type="InterPro" id="IPR013320">
    <property type="entry name" value="ConA-like_dom_sf"/>
</dbReference>
<dbReference type="AlphaFoldDB" id="A0A818LB35"/>
<evidence type="ECO:0000313" key="6">
    <source>
        <dbReference type="EMBL" id="CAF3569935.1"/>
    </source>
</evidence>